<dbReference type="RefSeq" id="WP_146246786.1">
    <property type="nucleotide sequence ID" value="NZ_BONA01000116.1"/>
</dbReference>
<accession>A0A316EED3</accession>
<evidence type="ECO:0000256" key="1">
    <source>
        <dbReference type="SAM" id="MobiDB-lite"/>
    </source>
</evidence>
<reference evidence="2 3" key="1">
    <citation type="submission" date="2018-05" db="EMBL/GenBank/DDBJ databases">
        <title>Genomic Encyclopedia of Archaeal and Bacterial Type Strains, Phase II (KMG-II): from individual species to whole genera.</title>
        <authorList>
            <person name="Goeker M."/>
        </authorList>
    </citation>
    <scope>NUCLEOTIDE SEQUENCE [LARGE SCALE GENOMIC DNA]</scope>
    <source>
        <strain evidence="2 3">DSM 45184</strain>
    </source>
</reference>
<comment type="caution">
    <text evidence="2">The sequence shown here is derived from an EMBL/GenBank/DDBJ whole genome shotgun (WGS) entry which is preliminary data.</text>
</comment>
<dbReference type="GO" id="GO:0003700">
    <property type="term" value="F:DNA-binding transcription factor activity"/>
    <property type="evidence" value="ECO:0007669"/>
    <property type="project" value="InterPro"/>
</dbReference>
<dbReference type="EMBL" id="QGGR01000052">
    <property type="protein sequence ID" value="PWK27733.1"/>
    <property type="molecule type" value="Genomic_DNA"/>
</dbReference>
<dbReference type="Proteomes" id="UP000245697">
    <property type="component" value="Unassembled WGS sequence"/>
</dbReference>
<name>A0A316EED3_9ACTN</name>
<evidence type="ECO:0008006" key="4">
    <source>
        <dbReference type="Google" id="ProtNLM"/>
    </source>
</evidence>
<dbReference type="Gene3D" id="1.10.1740.10">
    <property type="match status" value="1"/>
</dbReference>
<gene>
    <name evidence="2" type="ORF">BC793_1528</name>
</gene>
<sequence length="159" mass="17272">MRIVPRKIVVRHVPPVRADCADCRTGSLSEHLSALMAPISRGSRDAFVTLFDHTRGTVRAGINSRLRDPHSAAAVFAATYVEVWWLAGSHTDPEVDVIAWIDRIVDRRSAEAGPDPVAPPKEPGSVDAADPQHLRAALELSSLLGRPVDSLTRLDLGRC</sequence>
<protein>
    <recommendedName>
        <fullName evidence="4">Sigma-70-like protein</fullName>
    </recommendedName>
</protein>
<evidence type="ECO:0000313" key="3">
    <source>
        <dbReference type="Proteomes" id="UP000245697"/>
    </source>
</evidence>
<feature type="region of interest" description="Disordered" evidence="1">
    <location>
        <begin position="110"/>
        <end position="130"/>
    </location>
</feature>
<organism evidence="2 3">
    <name type="scientific">Actinoplanes xinjiangensis</name>
    <dbReference type="NCBI Taxonomy" id="512350"/>
    <lineage>
        <taxon>Bacteria</taxon>
        <taxon>Bacillati</taxon>
        <taxon>Actinomycetota</taxon>
        <taxon>Actinomycetes</taxon>
        <taxon>Micromonosporales</taxon>
        <taxon>Micromonosporaceae</taxon>
        <taxon>Actinoplanes</taxon>
    </lineage>
</organism>
<dbReference type="InterPro" id="IPR013325">
    <property type="entry name" value="RNA_pol_sigma_r2"/>
</dbReference>
<dbReference type="OrthoDB" id="3297832at2"/>
<dbReference type="AlphaFoldDB" id="A0A316EED3"/>
<dbReference type="SUPFAM" id="SSF88946">
    <property type="entry name" value="Sigma2 domain of RNA polymerase sigma factors"/>
    <property type="match status" value="1"/>
</dbReference>
<keyword evidence="3" id="KW-1185">Reference proteome</keyword>
<dbReference type="GO" id="GO:0006352">
    <property type="term" value="P:DNA-templated transcription initiation"/>
    <property type="evidence" value="ECO:0007669"/>
    <property type="project" value="InterPro"/>
</dbReference>
<proteinExistence type="predicted"/>
<evidence type="ECO:0000313" key="2">
    <source>
        <dbReference type="EMBL" id="PWK27733.1"/>
    </source>
</evidence>